<dbReference type="SUPFAM" id="SSF50978">
    <property type="entry name" value="WD40 repeat-like"/>
    <property type="match status" value="1"/>
</dbReference>
<feature type="repeat" description="WD" evidence="5">
    <location>
        <begin position="6"/>
        <end position="47"/>
    </location>
</feature>
<keyword evidence="7" id="KW-1185">Reference proteome</keyword>
<name>A0AAQ3S350_VIGMU</name>
<dbReference type="Proteomes" id="UP001374535">
    <property type="component" value="Chromosome 4"/>
</dbReference>
<organism evidence="6 7">
    <name type="scientific">Vigna mungo</name>
    <name type="common">Black gram</name>
    <name type="synonym">Phaseolus mungo</name>
    <dbReference type="NCBI Taxonomy" id="3915"/>
    <lineage>
        <taxon>Eukaryota</taxon>
        <taxon>Viridiplantae</taxon>
        <taxon>Streptophyta</taxon>
        <taxon>Embryophyta</taxon>
        <taxon>Tracheophyta</taxon>
        <taxon>Spermatophyta</taxon>
        <taxon>Magnoliopsida</taxon>
        <taxon>eudicotyledons</taxon>
        <taxon>Gunneridae</taxon>
        <taxon>Pentapetalae</taxon>
        <taxon>rosids</taxon>
        <taxon>fabids</taxon>
        <taxon>Fabales</taxon>
        <taxon>Fabaceae</taxon>
        <taxon>Papilionoideae</taxon>
        <taxon>50 kb inversion clade</taxon>
        <taxon>NPAAA clade</taxon>
        <taxon>indigoferoid/millettioid clade</taxon>
        <taxon>Phaseoleae</taxon>
        <taxon>Vigna</taxon>
    </lineage>
</organism>
<dbReference type="EMBL" id="CP144697">
    <property type="protein sequence ID" value="WVZ14116.1"/>
    <property type="molecule type" value="Genomic_DNA"/>
</dbReference>
<dbReference type="InterPro" id="IPR001680">
    <property type="entry name" value="WD40_rpt"/>
</dbReference>
<evidence type="ECO:0000256" key="3">
    <source>
        <dbReference type="ARBA" id="ARBA00038394"/>
    </source>
</evidence>
<evidence type="ECO:0000256" key="1">
    <source>
        <dbReference type="ARBA" id="ARBA00022574"/>
    </source>
</evidence>
<proteinExistence type="inferred from homology"/>
<evidence type="ECO:0000256" key="5">
    <source>
        <dbReference type="PROSITE-ProRule" id="PRU00221"/>
    </source>
</evidence>
<dbReference type="GO" id="GO:0002183">
    <property type="term" value="P:cytoplasmic translational initiation"/>
    <property type="evidence" value="ECO:0007669"/>
    <property type="project" value="TreeGrafter"/>
</dbReference>
<gene>
    <name evidence="6" type="ORF">V8G54_011682</name>
</gene>
<dbReference type="PANTHER" id="PTHR19877">
    <property type="entry name" value="EUKARYOTIC TRANSLATION INITIATION FACTOR 3 SUBUNIT I"/>
    <property type="match status" value="1"/>
</dbReference>
<evidence type="ECO:0000256" key="4">
    <source>
        <dbReference type="ARBA" id="ARBA00040390"/>
    </source>
</evidence>
<dbReference type="PANTHER" id="PTHR19877:SF1">
    <property type="entry name" value="EUKARYOTIC TRANSLATION INITIATION FACTOR 3 SUBUNIT I"/>
    <property type="match status" value="1"/>
</dbReference>
<evidence type="ECO:0000256" key="2">
    <source>
        <dbReference type="ARBA" id="ARBA00022737"/>
    </source>
</evidence>
<evidence type="ECO:0000313" key="7">
    <source>
        <dbReference type="Proteomes" id="UP001374535"/>
    </source>
</evidence>
<keyword evidence="1 5" id="KW-0853">WD repeat</keyword>
<dbReference type="PROSITE" id="PS50082">
    <property type="entry name" value="WD_REPEATS_2"/>
    <property type="match status" value="1"/>
</dbReference>
<sequence length="268" mass="31364">MRPILMKGHERPLTFLKYNREGDILFSYAKDHNPTVWFTDNNERLDTYRGHNDIVWCFDVSSFSIQLYLSIQLFKTVPHTDCIWCRRFWSTHNGECGSYREAMEHAVWKTLTPLRKQQRRQFCQDKLLSTLFLLLVKDLYLKKQLMDFIVALLSSVAFQLDDIELEGKMGLEGELQGGISLAIVVVIPRLNLLMTERCKGTTKSSRCGCQAYMRIVKRADFDVPEWRVTSLLMSFLREEGRWSSVLLPRRSHNRRQVPLATATNIQPR</sequence>
<dbReference type="GO" id="GO:0071541">
    <property type="term" value="C:eukaryotic translation initiation factor 3 complex, eIF3m"/>
    <property type="evidence" value="ECO:0007669"/>
    <property type="project" value="TreeGrafter"/>
</dbReference>
<dbReference type="GO" id="GO:0003723">
    <property type="term" value="F:RNA binding"/>
    <property type="evidence" value="ECO:0007669"/>
    <property type="project" value="TreeGrafter"/>
</dbReference>
<evidence type="ECO:0000313" key="6">
    <source>
        <dbReference type="EMBL" id="WVZ14116.1"/>
    </source>
</evidence>
<dbReference type="InterPro" id="IPR015943">
    <property type="entry name" value="WD40/YVTN_repeat-like_dom_sf"/>
</dbReference>
<protein>
    <recommendedName>
        <fullName evidence="4">Serine-threonine kinase receptor-associated protein</fullName>
    </recommendedName>
</protein>
<comment type="similarity">
    <text evidence="3">Belongs to the WD repeat STRAP family.</text>
</comment>
<keyword evidence="2" id="KW-0677">Repeat</keyword>
<dbReference type="AlphaFoldDB" id="A0AAQ3S350"/>
<dbReference type="GO" id="GO:0003743">
    <property type="term" value="F:translation initiation factor activity"/>
    <property type="evidence" value="ECO:0007669"/>
    <property type="project" value="TreeGrafter"/>
</dbReference>
<dbReference type="InterPro" id="IPR036322">
    <property type="entry name" value="WD40_repeat_dom_sf"/>
</dbReference>
<reference evidence="6 7" key="1">
    <citation type="journal article" date="2023" name="Life. Sci Alliance">
        <title>Evolutionary insights into 3D genome organization and epigenetic landscape of Vigna mungo.</title>
        <authorList>
            <person name="Junaid A."/>
            <person name="Singh B."/>
            <person name="Bhatia S."/>
        </authorList>
    </citation>
    <scope>NUCLEOTIDE SEQUENCE [LARGE SCALE GENOMIC DNA]</scope>
    <source>
        <strain evidence="6">Urdbean</strain>
    </source>
</reference>
<dbReference type="Gene3D" id="2.130.10.10">
    <property type="entry name" value="YVTN repeat-like/Quinoprotein amine dehydrogenase"/>
    <property type="match status" value="1"/>
</dbReference>
<accession>A0AAQ3S350</accession>